<dbReference type="EMBL" id="QRQO01000032">
    <property type="protein sequence ID" value="RHN11795.1"/>
    <property type="molecule type" value="Genomic_DNA"/>
</dbReference>
<organism evidence="1 2">
    <name type="scientific">Anaerobutyricum hallii</name>
    <dbReference type="NCBI Taxonomy" id="39488"/>
    <lineage>
        <taxon>Bacteria</taxon>
        <taxon>Bacillati</taxon>
        <taxon>Bacillota</taxon>
        <taxon>Clostridia</taxon>
        <taxon>Lachnospirales</taxon>
        <taxon>Lachnospiraceae</taxon>
        <taxon>Anaerobutyricum</taxon>
    </lineage>
</organism>
<gene>
    <name evidence="1" type="ORF">DWZ29_11255</name>
</gene>
<name>A0A415U0S0_9FIRM</name>
<protein>
    <submittedName>
        <fullName evidence="1">Transposase</fullName>
    </submittedName>
</protein>
<evidence type="ECO:0000313" key="2">
    <source>
        <dbReference type="Proteomes" id="UP000283700"/>
    </source>
</evidence>
<dbReference type="AlphaFoldDB" id="A0A415U0S0"/>
<reference evidence="1 2" key="1">
    <citation type="submission" date="2018-08" db="EMBL/GenBank/DDBJ databases">
        <title>A genome reference for cultivated species of the human gut microbiota.</title>
        <authorList>
            <person name="Zou Y."/>
            <person name="Xue W."/>
            <person name="Luo G."/>
        </authorList>
    </citation>
    <scope>NUCLEOTIDE SEQUENCE [LARGE SCALE GENOMIC DNA]</scope>
    <source>
        <strain evidence="1 2">AF31-17AC</strain>
    </source>
</reference>
<evidence type="ECO:0000313" key="1">
    <source>
        <dbReference type="EMBL" id="RHN11795.1"/>
    </source>
</evidence>
<accession>A0A415U0S0</accession>
<proteinExistence type="predicted"/>
<dbReference type="Proteomes" id="UP000283700">
    <property type="component" value="Unassembled WGS sequence"/>
</dbReference>
<feature type="non-terminal residue" evidence="1">
    <location>
        <position position="50"/>
    </location>
</feature>
<comment type="caution">
    <text evidence="1">The sequence shown here is derived from an EMBL/GenBank/DDBJ whole genome shotgun (WGS) entry which is preliminary data.</text>
</comment>
<sequence>MSILFAYEESISPAVVTKETTIGLDYKSDGLYVSSEGDTCSMPHYFRQSA</sequence>